<dbReference type="AlphaFoldDB" id="A0AAV2Z919"/>
<comment type="caution">
    <text evidence="7">The sequence shown here is derived from an EMBL/GenBank/DDBJ whole genome shotgun (WGS) entry which is preliminary data.</text>
</comment>
<dbReference type="Gene3D" id="1.10.510.10">
    <property type="entry name" value="Transferase(Phosphotransferase) domain 1"/>
    <property type="match status" value="1"/>
</dbReference>
<accession>A0AAV2Z919</accession>
<dbReference type="SUPFAM" id="SSF52058">
    <property type="entry name" value="L domain-like"/>
    <property type="match status" value="1"/>
</dbReference>
<dbReference type="InterPro" id="IPR001611">
    <property type="entry name" value="Leu-rich_rpt"/>
</dbReference>
<evidence type="ECO:0000256" key="1">
    <source>
        <dbReference type="ARBA" id="ARBA00022614"/>
    </source>
</evidence>
<feature type="chain" id="PRO_5043438856" description="Protein kinase domain-containing protein" evidence="5">
    <location>
        <begin position="36"/>
        <end position="739"/>
    </location>
</feature>
<feature type="region of interest" description="Disordered" evidence="3">
    <location>
        <begin position="309"/>
        <end position="350"/>
    </location>
</feature>
<sequence length="739" mass="80373">MASHAQMPRRTTAMLRATIAMVIAMMTMAALVVSADKCPKSGVTAPETKTLVTAPGDNLVAYVVDSACQELQLQGKDSTESPGDTELNAQKLNISVVESYPNVQSLQLNDNSISRFKKSGKNLKYLDLTGNQITSLEGFDFPSSLERLILDFNNLPSLSASSLPPALTSLFIRKITLKSFKSFEFPSTLQKLYLDGNIELTSLRGLVMPDTLQLLSCSDCRIAEIAGVVFPKSLTQLQISGGKIKTFVIRESDVNVLKKLTMLQVEMDGALSCDSKSTLTVINDKVSVCTMDDTSFAIAYPPPIRAIAPGKTDSAGSSKGLSNDNVKSAVGSGASKSGSTKGKEGGTISTSSNSNTVTFVIVGLLVLAAVVIGAAIGFKIQRRRRSETSAEGDIAVLGAMPVIHKSRGEHSITHVTDHTGGTDQPHSSNTGFLANDVRNDEELIPYRLPQDELNILSELASGGYGVVYMARLYNEIVVVKKTKSKKSDGATEVLRHFMDEIRLYARLDHPKIVRFVGIAWTNLIDLSLVLEYMPNGDLTSLLKANRSEPNGRMKFNWFSEHAEPRCKALIALDVAEALVYLHSFQAPIIHRDLKAKNVLIGEDYTAKIGDFGISREIADETMTGGMGTTAWIAPEVLQGERYGTRADIYSFGILLAELDTCGHPYNSNRTSETALTDAKIALLVSTQAISPTIEDDCPEPIRQLILECVSFDATKRPSAVEIHYKLRKIRNSWFDNGFI</sequence>
<dbReference type="PANTHER" id="PTHR44329:SF214">
    <property type="entry name" value="PROTEIN KINASE DOMAIN-CONTAINING PROTEIN"/>
    <property type="match status" value="1"/>
</dbReference>
<dbReference type="InterPro" id="IPR001245">
    <property type="entry name" value="Ser-Thr/Tyr_kinase_cat_dom"/>
</dbReference>
<evidence type="ECO:0000256" key="4">
    <source>
        <dbReference type="SAM" id="Phobius"/>
    </source>
</evidence>
<gene>
    <name evidence="7" type="ORF">N0F65_010581</name>
</gene>
<dbReference type="GO" id="GO:0005524">
    <property type="term" value="F:ATP binding"/>
    <property type="evidence" value="ECO:0007669"/>
    <property type="project" value="InterPro"/>
</dbReference>
<evidence type="ECO:0000313" key="8">
    <source>
        <dbReference type="Proteomes" id="UP001146120"/>
    </source>
</evidence>
<evidence type="ECO:0000256" key="3">
    <source>
        <dbReference type="SAM" id="MobiDB-lite"/>
    </source>
</evidence>
<evidence type="ECO:0000259" key="6">
    <source>
        <dbReference type="PROSITE" id="PS50011"/>
    </source>
</evidence>
<dbReference type="InterPro" id="IPR011009">
    <property type="entry name" value="Kinase-like_dom_sf"/>
</dbReference>
<dbReference type="GO" id="GO:0004674">
    <property type="term" value="F:protein serine/threonine kinase activity"/>
    <property type="evidence" value="ECO:0007669"/>
    <property type="project" value="TreeGrafter"/>
</dbReference>
<name>A0AAV2Z919_9STRA</name>
<evidence type="ECO:0000256" key="2">
    <source>
        <dbReference type="ARBA" id="ARBA00022737"/>
    </source>
</evidence>
<protein>
    <recommendedName>
        <fullName evidence="6">Protein kinase domain-containing protein</fullName>
    </recommendedName>
</protein>
<dbReference type="EMBL" id="DAKRPA010000013">
    <property type="protein sequence ID" value="DBA03928.1"/>
    <property type="molecule type" value="Genomic_DNA"/>
</dbReference>
<dbReference type="PROSITE" id="PS50011">
    <property type="entry name" value="PROTEIN_KINASE_DOM"/>
    <property type="match status" value="1"/>
</dbReference>
<dbReference type="Proteomes" id="UP001146120">
    <property type="component" value="Unassembled WGS sequence"/>
</dbReference>
<dbReference type="InterPro" id="IPR008271">
    <property type="entry name" value="Ser/Thr_kinase_AS"/>
</dbReference>
<dbReference type="PRINTS" id="PR00109">
    <property type="entry name" value="TYRKINASE"/>
</dbReference>
<dbReference type="InterPro" id="IPR000719">
    <property type="entry name" value="Prot_kinase_dom"/>
</dbReference>
<keyword evidence="8" id="KW-1185">Reference proteome</keyword>
<dbReference type="PROSITE" id="PS51450">
    <property type="entry name" value="LRR"/>
    <property type="match status" value="1"/>
</dbReference>
<keyword evidence="4" id="KW-1133">Transmembrane helix</keyword>
<feature type="compositionally biased region" description="Low complexity" evidence="3">
    <location>
        <begin position="327"/>
        <end position="350"/>
    </location>
</feature>
<keyword evidence="2" id="KW-0677">Repeat</keyword>
<keyword evidence="5" id="KW-0732">Signal</keyword>
<dbReference type="InterPro" id="IPR032675">
    <property type="entry name" value="LRR_dom_sf"/>
</dbReference>
<evidence type="ECO:0000313" key="7">
    <source>
        <dbReference type="EMBL" id="DBA03928.1"/>
    </source>
</evidence>
<dbReference type="InterPro" id="IPR051681">
    <property type="entry name" value="Ser/Thr_Kinases-Pseudokinases"/>
</dbReference>
<proteinExistence type="predicted"/>
<dbReference type="Pfam" id="PF00069">
    <property type="entry name" value="Pkinase"/>
    <property type="match status" value="1"/>
</dbReference>
<dbReference type="SMART" id="SM00220">
    <property type="entry name" value="S_TKc"/>
    <property type="match status" value="1"/>
</dbReference>
<keyword evidence="4" id="KW-0472">Membrane</keyword>
<reference evidence="7" key="1">
    <citation type="submission" date="2022-11" db="EMBL/GenBank/DDBJ databases">
        <authorList>
            <person name="Morgan W.R."/>
            <person name="Tartar A."/>
        </authorList>
    </citation>
    <scope>NUCLEOTIDE SEQUENCE</scope>
    <source>
        <strain evidence="7">ARSEF 373</strain>
    </source>
</reference>
<organism evidence="7 8">
    <name type="scientific">Lagenidium giganteum</name>
    <dbReference type="NCBI Taxonomy" id="4803"/>
    <lineage>
        <taxon>Eukaryota</taxon>
        <taxon>Sar</taxon>
        <taxon>Stramenopiles</taxon>
        <taxon>Oomycota</taxon>
        <taxon>Peronosporomycetes</taxon>
        <taxon>Pythiales</taxon>
        <taxon>Pythiaceae</taxon>
    </lineage>
</organism>
<dbReference type="PANTHER" id="PTHR44329">
    <property type="entry name" value="SERINE/THREONINE-PROTEIN KINASE TNNI3K-RELATED"/>
    <property type="match status" value="1"/>
</dbReference>
<keyword evidence="4" id="KW-0812">Transmembrane</keyword>
<dbReference type="Gene3D" id="3.80.10.10">
    <property type="entry name" value="Ribonuclease Inhibitor"/>
    <property type="match status" value="1"/>
</dbReference>
<feature type="transmembrane region" description="Helical" evidence="4">
    <location>
        <begin position="357"/>
        <end position="378"/>
    </location>
</feature>
<feature type="signal peptide" evidence="5">
    <location>
        <begin position="1"/>
        <end position="35"/>
    </location>
</feature>
<dbReference type="SUPFAM" id="SSF56112">
    <property type="entry name" value="Protein kinase-like (PK-like)"/>
    <property type="match status" value="1"/>
</dbReference>
<feature type="domain" description="Protein kinase" evidence="6">
    <location>
        <begin position="453"/>
        <end position="734"/>
    </location>
</feature>
<keyword evidence="1" id="KW-0433">Leucine-rich repeat</keyword>
<evidence type="ECO:0000256" key="5">
    <source>
        <dbReference type="SAM" id="SignalP"/>
    </source>
</evidence>
<feature type="compositionally biased region" description="Polar residues" evidence="3">
    <location>
        <begin position="314"/>
        <end position="326"/>
    </location>
</feature>
<reference evidence="7" key="2">
    <citation type="journal article" date="2023" name="Microbiol Resour">
        <title>Decontamination and Annotation of the Draft Genome Sequence of the Oomycete Lagenidium giganteum ARSEF 373.</title>
        <authorList>
            <person name="Morgan W.R."/>
            <person name="Tartar A."/>
        </authorList>
    </citation>
    <scope>NUCLEOTIDE SEQUENCE</scope>
    <source>
        <strain evidence="7">ARSEF 373</strain>
    </source>
</reference>
<dbReference type="PROSITE" id="PS00108">
    <property type="entry name" value="PROTEIN_KINASE_ST"/>
    <property type="match status" value="1"/>
</dbReference>